<evidence type="ECO:0000256" key="2">
    <source>
        <dbReference type="ARBA" id="ARBA00022598"/>
    </source>
</evidence>
<keyword evidence="10" id="KW-1185">Reference proteome</keyword>
<organism evidence="9 10">
    <name type="scientific">Dimorphilus gyrociliatus</name>
    <dbReference type="NCBI Taxonomy" id="2664684"/>
    <lineage>
        <taxon>Eukaryota</taxon>
        <taxon>Metazoa</taxon>
        <taxon>Spiralia</taxon>
        <taxon>Lophotrochozoa</taxon>
        <taxon>Annelida</taxon>
        <taxon>Polychaeta</taxon>
        <taxon>Polychaeta incertae sedis</taxon>
        <taxon>Dinophilidae</taxon>
        <taxon>Dimorphilus</taxon>
    </lineage>
</organism>
<feature type="region of interest" description="Disordered" evidence="8">
    <location>
        <begin position="596"/>
        <end position="700"/>
    </location>
</feature>
<feature type="compositionally biased region" description="Polar residues" evidence="8">
    <location>
        <begin position="607"/>
        <end position="620"/>
    </location>
</feature>
<protein>
    <recommendedName>
        <fullName evidence="6">Tubulin--tyrosine ligase-like protein 5</fullName>
    </recommendedName>
</protein>
<gene>
    <name evidence="9" type="ORF">DGYR_LOCUS9765</name>
</gene>
<evidence type="ECO:0000256" key="4">
    <source>
        <dbReference type="ARBA" id="ARBA00022741"/>
    </source>
</evidence>
<name>A0A7I8VZV2_9ANNE</name>
<keyword evidence="4" id="KW-0547">Nucleotide-binding</keyword>
<dbReference type="SUPFAM" id="SSF56059">
    <property type="entry name" value="Glutathione synthetase ATP-binding domain-like"/>
    <property type="match status" value="1"/>
</dbReference>
<feature type="compositionally biased region" description="Polar residues" evidence="8">
    <location>
        <begin position="633"/>
        <end position="653"/>
    </location>
</feature>
<feature type="compositionally biased region" description="Basic and acidic residues" evidence="8">
    <location>
        <begin position="937"/>
        <end position="952"/>
    </location>
</feature>
<dbReference type="AlphaFoldDB" id="A0A7I8VZV2"/>
<dbReference type="Pfam" id="PF03133">
    <property type="entry name" value="TTL"/>
    <property type="match status" value="1"/>
</dbReference>
<accession>A0A7I8VZV2</accession>
<feature type="compositionally biased region" description="Basic and acidic residues" evidence="8">
    <location>
        <begin position="1"/>
        <end position="15"/>
    </location>
</feature>
<evidence type="ECO:0000313" key="9">
    <source>
        <dbReference type="EMBL" id="CAD5121869.1"/>
    </source>
</evidence>
<feature type="compositionally biased region" description="Low complexity" evidence="8">
    <location>
        <begin position="678"/>
        <end position="689"/>
    </location>
</feature>
<dbReference type="PANTHER" id="PTHR12241:SF145">
    <property type="entry name" value="TUBULIN POLYGLUTAMYLASE TTLL5"/>
    <property type="match status" value="1"/>
</dbReference>
<dbReference type="OrthoDB" id="2016263at2759"/>
<keyword evidence="3" id="KW-0493">Microtubule</keyword>
<dbReference type="GO" id="GO:0015631">
    <property type="term" value="F:tubulin binding"/>
    <property type="evidence" value="ECO:0007669"/>
    <property type="project" value="TreeGrafter"/>
</dbReference>
<comment type="similarity">
    <text evidence="1">Belongs to the tubulin--tyrosine ligase family.</text>
</comment>
<sequence>MPVRIENHKGSKAQDDEVDDDEYETEESESDSDNEAQNHARSRAPKKIKNIVWTGYAKKTPVLLFSAESVVTKNPDAKIVGERYHMAFKFVRTECKLVRNVLSAHGFHEAHPNSNEFNIMWTGSHLKPYILRGLQEFQKVNHFPRSYEITRKDRLFKNIQKLQQTKGIKHFNFVPPTFVMPSEFQDYCNAFQKDKGPWIVKPVASSRGRGIFLVNHPEQVPLDETVVVSKYLSNPLLIDGFKFDVRLYVAVTSYDPLIIYLYEEGLTRFATMKYQKGIKTIRNQCMHLTNYSVNKKSNAYVSNDDADVEDYGNKWSLGALLRYLRSQGKDTTALMMRVEDVIVKTLIAAELPIATACKMFVPYRGNCFELYGFDVLIDDNLRPWVLEVNLSPSLNCDAPIDLKIKSNMLADLFSLIGFVCHDPLQRHMQQTRRNQEFLTKASRPQRTTRGLTLKRPQSANMEAGRLATAARQPNTKGPFAGLTSEEIRIVRRAKEENNRRGGWVRIFPTQDSWELYGNFLQYSSNNNWTLFQHFYPEKAMQLPSKATSASTSSSSNRIKILHTAPYPQMHLSNEADEYKCNALERSTQYERKLSSLNLNTKKKRSHSSCAPENKTTTYPSSMRPPSGLLGRNTLPQGIATTNISDTKSASSNKNDNREGQTKKEVVKHERSEDKLNVQAKSANSNAAQASEKKNLNGESQQKNGIIAHNAQALNNRNEINNNKLQKLLSEFNVVEQLHRGKTLTKIQARHAFATYLRRVEERLNSESKGNDETLSEEDNDSANEQMDLVLRFLKRAAGNLQCSFKVTVPSKSLPLSSRRKILSKQLAEFVNLYSNETNQMIVRQQIEKQHKTPLFSRSNTQINEHLDDFMLTGWVDSASESALEEVLTTYTKLHRSASIFLGSTAKVEQSPRPPHLPAHLRRVLKQPDSTSEQNENNTKKKLEDEPKHDETNGRIMRRSQSLTRNKPYSFNYENYTIGTAYLPKAEVVKHNTNRKNAEEEHKSKKVTKRPSSAVAQSSYETAVAVYTNQRQTLATVIKHRPASSNLHRPSGR</sequence>
<dbReference type="EMBL" id="CAJFCJ010000015">
    <property type="protein sequence ID" value="CAD5121869.1"/>
    <property type="molecule type" value="Genomic_DNA"/>
</dbReference>
<evidence type="ECO:0000256" key="5">
    <source>
        <dbReference type="ARBA" id="ARBA00022840"/>
    </source>
</evidence>
<dbReference type="GO" id="GO:0005874">
    <property type="term" value="C:microtubule"/>
    <property type="evidence" value="ECO:0007669"/>
    <property type="project" value="UniProtKB-KW"/>
</dbReference>
<feature type="compositionally biased region" description="Polar residues" evidence="8">
    <location>
        <begin position="927"/>
        <end position="936"/>
    </location>
</feature>
<evidence type="ECO:0000256" key="8">
    <source>
        <dbReference type="SAM" id="MobiDB-lite"/>
    </source>
</evidence>
<dbReference type="GO" id="GO:0000226">
    <property type="term" value="P:microtubule cytoskeleton organization"/>
    <property type="evidence" value="ECO:0007669"/>
    <property type="project" value="TreeGrafter"/>
</dbReference>
<evidence type="ECO:0000256" key="6">
    <source>
        <dbReference type="ARBA" id="ARBA00041448"/>
    </source>
</evidence>
<dbReference type="GO" id="GO:0005524">
    <property type="term" value="F:ATP binding"/>
    <property type="evidence" value="ECO:0007669"/>
    <property type="project" value="UniProtKB-KW"/>
</dbReference>
<evidence type="ECO:0000313" key="10">
    <source>
        <dbReference type="Proteomes" id="UP000549394"/>
    </source>
</evidence>
<evidence type="ECO:0000256" key="7">
    <source>
        <dbReference type="ARBA" id="ARBA00049274"/>
    </source>
</evidence>
<comment type="catalytic activity">
    <reaction evidence="7">
        <text>L-glutamyl-[protein] + L-glutamate + ATP = gamma-L-glutamyl-L-glutamyl-[protein] + ADP + phosphate + H(+)</text>
        <dbReference type="Rhea" id="RHEA:60144"/>
        <dbReference type="Rhea" id="RHEA-COMP:10208"/>
        <dbReference type="Rhea" id="RHEA-COMP:15517"/>
        <dbReference type="ChEBI" id="CHEBI:15378"/>
        <dbReference type="ChEBI" id="CHEBI:29973"/>
        <dbReference type="ChEBI" id="CHEBI:29985"/>
        <dbReference type="ChEBI" id="CHEBI:30616"/>
        <dbReference type="ChEBI" id="CHEBI:43474"/>
        <dbReference type="ChEBI" id="CHEBI:143622"/>
        <dbReference type="ChEBI" id="CHEBI:456216"/>
    </reaction>
    <physiologicalReaction direction="left-to-right" evidence="7">
        <dbReference type="Rhea" id="RHEA:60145"/>
    </physiologicalReaction>
</comment>
<dbReference type="GO" id="GO:0036064">
    <property type="term" value="C:ciliary basal body"/>
    <property type="evidence" value="ECO:0007669"/>
    <property type="project" value="TreeGrafter"/>
</dbReference>
<dbReference type="InterPro" id="IPR004344">
    <property type="entry name" value="TTL/TTLL_fam"/>
</dbReference>
<proteinExistence type="inferred from homology"/>
<feature type="region of interest" description="Disordered" evidence="8">
    <location>
        <begin position="992"/>
        <end position="1013"/>
    </location>
</feature>
<evidence type="ECO:0000256" key="1">
    <source>
        <dbReference type="ARBA" id="ARBA00006820"/>
    </source>
</evidence>
<feature type="region of interest" description="Disordered" evidence="8">
    <location>
        <begin position="1"/>
        <end position="43"/>
    </location>
</feature>
<dbReference type="FunFam" id="3.30.470.20:FF:000009">
    <property type="entry name" value="tubulin polyglutamylase TTLL5 isoform X1"/>
    <property type="match status" value="1"/>
</dbReference>
<keyword evidence="2" id="KW-0436">Ligase</keyword>
<dbReference type="Proteomes" id="UP000549394">
    <property type="component" value="Unassembled WGS sequence"/>
</dbReference>
<dbReference type="GO" id="GO:0070740">
    <property type="term" value="F:tubulin-glutamic acid ligase activity"/>
    <property type="evidence" value="ECO:0007669"/>
    <property type="project" value="TreeGrafter"/>
</dbReference>
<feature type="compositionally biased region" description="Basic and acidic residues" evidence="8">
    <location>
        <begin position="654"/>
        <end position="675"/>
    </location>
</feature>
<comment type="caution">
    <text evidence="9">The sequence shown here is derived from an EMBL/GenBank/DDBJ whole genome shotgun (WGS) entry which is preliminary data.</text>
</comment>
<reference evidence="9 10" key="1">
    <citation type="submission" date="2020-08" db="EMBL/GenBank/DDBJ databases">
        <authorList>
            <person name="Hejnol A."/>
        </authorList>
    </citation>
    <scope>NUCLEOTIDE SEQUENCE [LARGE SCALE GENOMIC DNA]</scope>
</reference>
<keyword evidence="5" id="KW-0067">ATP-binding</keyword>
<evidence type="ECO:0000256" key="3">
    <source>
        <dbReference type="ARBA" id="ARBA00022701"/>
    </source>
</evidence>
<feature type="region of interest" description="Disordered" evidence="8">
    <location>
        <begin position="924"/>
        <end position="962"/>
    </location>
</feature>
<dbReference type="PANTHER" id="PTHR12241">
    <property type="entry name" value="TUBULIN POLYGLUTAMYLASE"/>
    <property type="match status" value="1"/>
</dbReference>
<feature type="compositionally biased region" description="Acidic residues" evidence="8">
    <location>
        <begin position="16"/>
        <end position="34"/>
    </location>
</feature>
<dbReference type="Gene3D" id="3.30.470.20">
    <property type="entry name" value="ATP-grasp fold, B domain"/>
    <property type="match status" value="1"/>
</dbReference>
<dbReference type="PROSITE" id="PS51221">
    <property type="entry name" value="TTL"/>
    <property type="match status" value="1"/>
</dbReference>